<dbReference type="SUPFAM" id="SSF56925">
    <property type="entry name" value="OMPA-like"/>
    <property type="match status" value="1"/>
</dbReference>
<organism evidence="3 4">
    <name type="scientific">Aestuariivirga litoralis</name>
    <dbReference type="NCBI Taxonomy" id="2650924"/>
    <lineage>
        <taxon>Bacteria</taxon>
        <taxon>Pseudomonadati</taxon>
        <taxon>Pseudomonadota</taxon>
        <taxon>Alphaproteobacteria</taxon>
        <taxon>Hyphomicrobiales</taxon>
        <taxon>Aestuariivirgaceae</taxon>
        <taxon>Aestuariivirga</taxon>
    </lineage>
</organism>
<comment type="similarity">
    <text evidence="1">Belongs to the Omp25/RopB family.</text>
</comment>
<evidence type="ECO:0000256" key="2">
    <source>
        <dbReference type="SAM" id="SignalP"/>
    </source>
</evidence>
<dbReference type="EMBL" id="QKVK01000004">
    <property type="protein sequence ID" value="PZF76983.1"/>
    <property type="molecule type" value="Genomic_DNA"/>
</dbReference>
<evidence type="ECO:0000256" key="1">
    <source>
        <dbReference type="ARBA" id="ARBA00038306"/>
    </source>
</evidence>
<name>A0A2W2C9Z4_9HYPH</name>
<feature type="signal peptide" evidence="2">
    <location>
        <begin position="1"/>
        <end position="23"/>
    </location>
</feature>
<gene>
    <name evidence="3" type="ORF">DK847_11065</name>
</gene>
<dbReference type="PANTHER" id="PTHR34001">
    <property type="entry name" value="BLL7405 PROTEIN"/>
    <property type="match status" value="1"/>
</dbReference>
<dbReference type="InterPro" id="IPR011250">
    <property type="entry name" value="OMP/PagP_B-barrel"/>
</dbReference>
<reference evidence="4" key="1">
    <citation type="submission" date="2018-06" db="EMBL/GenBank/DDBJ databases">
        <title>Aestuariibacter litoralis strain KCTC 52945T.</title>
        <authorList>
            <person name="Li X."/>
            <person name="Salam N."/>
            <person name="Li J.-L."/>
            <person name="Chen Y.-M."/>
            <person name="Yang Z.-W."/>
            <person name="Zhang L.-Y."/>
            <person name="Han M.-X."/>
            <person name="Xiao M."/>
            <person name="Li W.-J."/>
        </authorList>
    </citation>
    <scope>NUCLEOTIDE SEQUENCE [LARGE SCALE GENOMIC DNA]</scope>
    <source>
        <strain evidence="4">KCTC 52945</strain>
    </source>
</reference>
<feature type="chain" id="PRO_5015891929" description="Porin family protein" evidence="2">
    <location>
        <begin position="24"/>
        <end position="275"/>
    </location>
</feature>
<dbReference type="Proteomes" id="UP000248795">
    <property type="component" value="Unassembled WGS sequence"/>
</dbReference>
<protein>
    <recommendedName>
        <fullName evidence="5">Porin family protein</fullName>
    </recommendedName>
</protein>
<evidence type="ECO:0008006" key="5">
    <source>
        <dbReference type="Google" id="ProtNLM"/>
    </source>
</evidence>
<evidence type="ECO:0000313" key="4">
    <source>
        <dbReference type="Proteomes" id="UP000248795"/>
    </source>
</evidence>
<dbReference type="InterPro" id="IPR051692">
    <property type="entry name" value="OMP-like"/>
</dbReference>
<dbReference type="PROSITE" id="PS51257">
    <property type="entry name" value="PROKAR_LIPOPROTEIN"/>
    <property type="match status" value="1"/>
</dbReference>
<accession>A0A2W2C9Z4</accession>
<dbReference type="Gene3D" id="2.40.160.20">
    <property type="match status" value="1"/>
</dbReference>
<proteinExistence type="inferred from homology"/>
<dbReference type="RefSeq" id="WP_111198560.1">
    <property type="nucleotide sequence ID" value="NZ_QKVK01000004.1"/>
</dbReference>
<evidence type="ECO:0000313" key="3">
    <source>
        <dbReference type="EMBL" id="PZF76983.1"/>
    </source>
</evidence>
<sequence length="275" mass="29578">MKKLLTASCAILSLSCGVPAAMAGDLGLAPSSYDWAGGYVGVNAGVSLNTTAVKADYAYVGGADIGADATDLIDDLDYKNTADDLWFTGGMMAGYNWQFGNFVLGGEMDINYIGFDNTASHDASDVMSQVLEPENTTATDRINYTADWFGTVRARLGYAMDNFLVYGTGGLAYGQLKVKQTLSASNDAGESAIWEGEDDGWNFGWTLGAGIEYAVDRWVLGAEYLYVDLGSYDWGSMGNVALNDATLQDDWSNVKQKGEADFTFSVARATLKYRF</sequence>
<dbReference type="AlphaFoldDB" id="A0A2W2C9Z4"/>
<keyword evidence="4" id="KW-1185">Reference proteome</keyword>
<comment type="caution">
    <text evidence="3">The sequence shown here is derived from an EMBL/GenBank/DDBJ whole genome shotgun (WGS) entry which is preliminary data.</text>
</comment>
<dbReference type="PANTHER" id="PTHR34001:SF3">
    <property type="entry name" value="BLL7405 PROTEIN"/>
    <property type="match status" value="1"/>
</dbReference>
<keyword evidence="2" id="KW-0732">Signal</keyword>